<sequence>MCRRQGGQPVQAYPPILNSMNQKTGQPVNLFVVKSTCLINHHRPDAVEGQKDWSFWQMTTHRSNQTVYRHYPPVTMPWSIRNHVATGRTTRIR</sequence>
<dbReference type="Proteomes" id="UP000784294">
    <property type="component" value="Unassembled WGS sequence"/>
</dbReference>
<dbReference type="AlphaFoldDB" id="A0A3S5AXM8"/>
<dbReference type="EMBL" id="CAAALY010090921">
    <property type="protein sequence ID" value="VEL27911.1"/>
    <property type="molecule type" value="Genomic_DNA"/>
</dbReference>
<proteinExistence type="predicted"/>
<gene>
    <name evidence="1" type="ORF">PXEA_LOCUS21351</name>
</gene>
<organism evidence="1 2">
    <name type="scientific">Protopolystoma xenopodis</name>
    <dbReference type="NCBI Taxonomy" id="117903"/>
    <lineage>
        <taxon>Eukaryota</taxon>
        <taxon>Metazoa</taxon>
        <taxon>Spiralia</taxon>
        <taxon>Lophotrochozoa</taxon>
        <taxon>Platyhelminthes</taxon>
        <taxon>Monogenea</taxon>
        <taxon>Polyopisthocotylea</taxon>
        <taxon>Polystomatidea</taxon>
        <taxon>Polystomatidae</taxon>
        <taxon>Protopolystoma</taxon>
    </lineage>
</organism>
<protein>
    <submittedName>
        <fullName evidence="1">Uncharacterized protein</fullName>
    </submittedName>
</protein>
<comment type="caution">
    <text evidence="1">The sequence shown here is derived from an EMBL/GenBank/DDBJ whole genome shotgun (WGS) entry which is preliminary data.</text>
</comment>
<name>A0A3S5AXM8_9PLAT</name>
<evidence type="ECO:0000313" key="1">
    <source>
        <dbReference type="EMBL" id="VEL27911.1"/>
    </source>
</evidence>
<accession>A0A3S5AXM8</accession>
<feature type="non-terminal residue" evidence="1">
    <location>
        <position position="93"/>
    </location>
</feature>
<evidence type="ECO:0000313" key="2">
    <source>
        <dbReference type="Proteomes" id="UP000784294"/>
    </source>
</evidence>
<reference evidence="1" key="1">
    <citation type="submission" date="2018-11" db="EMBL/GenBank/DDBJ databases">
        <authorList>
            <consortium name="Pathogen Informatics"/>
        </authorList>
    </citation>
    <scope>NUCLEOTIDE SEQUENCE</scope>
</reference>
<keyword evidence="2" id="KW-1185">Reference proteome</keyword>